<evidence type="ECO:0000256" key="3">
    <source>
        <dbReference type="SAM" id="SignalP"/>
    </source>
</evidence>
<evidence type="ECO:0000313" key="5">
    <source>
        <dbReference type="Proteomes" id="UP001426770"/>
    </source>
</evidence>
<feature type="signal peptide" evidence="3">
    <location>
        <begin position="1"/>
        <end position="35"/>
    </location>
</feature>
<dbReference type="InterPro" id="IPR046112">
    <property type="entry name" value="DUF6049"/>
</dbReference>
<comment type="caution">
    <text evidence="4">The sequence shown here is derived from an EMBL/GenBank/DDBJ whole genome shotgun (WGS) entry which is preliminary data.</text>
</comment>
<gene>
    <name evidence="4" type="ORF">Lsed01_00922</name>
</gene>
<accession>A0ABP9WFC7</accession>
<keyword evidence="2" id="KW-0472">Membrane</keyword>
<keyword evidence="3" id="KW-0732">Signal</keyword>
<dbReference type="Pfam" id="PF19516">
    <property type="entry name" value="DUF6049"/>
    <property type="match status" value="1"/>
</dbReference>
<keyword evidence="2" id="KW-0812">Transmembrane</keyword>
<feature type="transmembrane region" description="Helical" evidence="2">
    <location>
        <begin position="608"/>
        <end position="629"/>
    </location>
</feature>
<keyword evidence="5" id="KW-1185">Reference proteome</keyword>
<evidence type="ECO:0000313" key="4">
    <source>
        <dbReference type="EMBL" id="GAA5518495.1"/>
    </source>
</evidence>
<feature type="compositionally biased region" description="Basic and acidic residues" evidence="1">
    <location>
        <begin position="638"/>
        <end position="647"/>
    </location>
</feature>
<protein>
    <recommendedName>
        <fullName evidence="6">Glycoprotein</fullName>
    </recommendedName>
</protein>
<feature type="chain" id="PRO_5045630491" description="Glycoprotein" evidence="3">
    <location>
        <begin position="36"/>
        <end position="657"/>
    </location>
</feature>
<proteinExistence type="predicted"/>
<organism evidence="4 5">
    <name type="scientific">Demequina sediminis</name>
    <dbReference type="NCBI Taxonomy" id="1930058"/>
    <lineage>
        <taxon>Bacteria</taxon>
        <taxon>Bacillati</taxon>
        <taxon>Actinomycetota</taxon>
        <taxon>Actinomycetes</taxon>
        <taxon>Micrococcales</taxon>
        <taxon>Demequinaceae</taxon>
        <taxon>Demequina</taxon>
    </lineage>
</organism>
<reference evidence="4 5" key="1">
    <citation type="submission" date="2024-02" db="EMBL/GenBank/DDBJ databases">
        <title>Lysinimicrobium sediminis NBRC 112286.</title>
        <authorList>
            <person name="Ichikawa N."/>
            <person name="Katano-Makiyama Y."/>
            <person name="Hidaka K."/>
        </authorList>
    </citation>
    <scope>NUCLEOTIDE SEQUENCE [LARGE SCALE GENOMIC DNA]</scope>
    <source>
        <strain evidence="4 5">NBRC 112286</strain>
    </source>
</reference>
<sequence>MRTTALLPSRLRRALAGAAALVILGVAAPVGVATAAPTDTPATLVASIESDPSPTVRAGESMTSIATVHNEDSVPLDDARVEMRVTNAPLGDLGALDAFLAGSRPRMTTVGAANVGISLTLPPAAGTPVAPEDGEVEPETVHRLAPGGSATVSVTAAAADLPFAPDTWAVHGVEVVLVTDQETRVLLSGAVTWIDASMPRLELATLATATGISARVRAITAASDIPGVTLAIDTTALSDLGKSSLDMADRDVMAIPAGDPDLVSLAHAGEETLLDFALSRVRGGSSPLTDLPWIAHVAHADTPTAELAAAKGASALVVTGSEGDDAAVRTVQTVAVGDGILSVLTPDEVLSDSISGIGSTRPGGVGAAVATGALTAAESDGPVLAWTGADWAPTGPESAIALSALMTAEFVDPISVAELAEGAGPRTVLPTVVDEDGDLDAATITGLARRLARLGDLSLTAQDPSAILNPGGRTLLSPLATSLRDQPQIRGLRVTQSTAAVDQTLGALTVAAGSDVNFIADSGSVPVTVRNDLDVDATVTVDMTSFAPNLQVRDAPTVTIPAGSSMAVPVEVEAVSSANVNATIVLRNPDGTAIGAPVSMSVRVRADWGTAMTAFFTAGLVLLLVMGVVRTIRRGRKETRTGPRPDPLEATGGEALP</sequence>
<name>A0ABP9WFC7_9MICO</name>
<evidence type="ECO:0000256" key="1">
    <source>
        <dbReference type="SAM" id="MobiDB-lite"/>
    </source>
</evidence>
<keyword evidence="2" id="KW-1133">Transmembrane helix</keyword>
<dbReference type="Proteomes" id="UP001426770">
    <property type="component" value="Unassembled WGS sequence"/>
</dbReference>
<dbReference type="EMBL" id="BAABRR010000004">
    <property type="protein sequence ID" value="GAA5518495.1"/>
    <property type="molecule type" value="Genomic_DNA"/>
</dbReference>
<evidence type="ECO:0008006" key="6">
    <source>
        <dbReference type="Google" id="ProtNLM"/>
    </source>
</evidence>
<evidence type="ECO:0000256" key="2">
    <source>
        <dbReference type="SAM" id="Phobius"/>
    </source>
</evidence>
<feature type="region of interest" description="Disordered" evidence="1">
    <location>
        <begin position="636"/>
        <end position="657"/>
    </location>
</feature>